<evidence type="ECO:0000313" key="3">
    <source>
        <dbReference type="EMBL" id="RLJ36209.1"/>
    </source>
</evidence>
<evidence type="ECO:0000313" key="4">
    <source>
        <dbReference type="Proteomes" id="UP000269157"/>
    </source>
</evidence>
<accession>A0A497VDG3</accession>
<proteinExistence type="predicted"/>
<dbReference type="EMBL" id="RCCE01000010">
    <property type="protein sequence ID" value="RLJ36209.1"/>
    <property type="molecule type" value="Genomic_DNA"/>
</dbReference>
<evidence type="ECO:0000259" key="2">
    <source>
        <dbReference type="PROSITE" id="PS50093"/>
    </source>
</evidence>
<dbReference type="PROSITE" id="PS50093">
    <property type="entry name" value="PKD"/>
    <property type="match status" value="1"/>
</dbReference>
<reference evidence="3 4" key="1">
    <citation type="submission" date="2018-10" db="EMBL/GenBank/DDBJ databases">
        <title>Genomic Encyclopedia of Archaeal and Bacterial Type Strains, Phase II (KMG-II): from individual species to whole genera.</title>
        <authorList>
            <person name="Goeker M."/>
        </authorList>
    </citation>
    <scope>NUCLEOTIDE SEQUENCE [LARGE SCALE GENOMIC DNA]</scope>
    <source>
        <strain evidence="3 4">DSM 29466</strain>
    </source>
</reference>
<protein>
    <submittedName>
        <fullName evidence="3">PKD domain-containing protein</fullName>
    </submittedName>
</protein>
<feature type="domain" description="PKD" evidence="2">
    <location>
        <begin position="64"/>
        <end position="135"/>
    </location>
</feature>
<dbReference type="InterPro" id="IPR022409">
    <property type="entry name" value="PKD/Chitinase_dom"/>
</dbReference>
<dbReference type="Pfam" id="PF00801">
    <property type="entry name" value="PKD"/>
    <property type="match status" value="1"/>
</dbReference>
<dbReference type="AlphaFoldDB" id="A0A497VDG3"/>
<sequence>MIGLCLGVSPLVAASGEDPVETGLADIVIEVHRSADQVAPEGVYFTTRVSGFDVAPQAVEQEYDPAFHEVSYAWSLGDGGTYDVPQKLHQAHRDKSVRYTPHIAHVFETPGTHSVTVTALDASGNMATDTVEIAVGNPEVVYAGAQTLAVAADGDFTSMNLPAGYQEFASFKAALEAYENLSAPGRMVLKGGDVWTVENQYLRTGLPNFRLCSKGGTGTPAVLYAGMAAHFILRPQGGYDRGAVLEHIKLQSDWDSTIEGPQVGTQPPKGFIHSEASFTVLHNCKGEGLNLMASAEALTNKVGDSFLIISECDITNFQDFGCYHAKYDDGYFAVIGSRIVQHPEAMMGGGAKSAYYPTNDHGPCRYQNIKQFIWDANESFSRNGWDGSAPPSAVQSNIRMHSYGPNYRGCVTRSVLEASDTIISLSTVNGNGNSEVANNIIAMNQFTGYARTSRMINVEHSGCSIYNNVFTQPEYDSTDGSKFNGGIYAGFQIGYGKTANEIARAAPIRVFSNTFAFLFTDNALGSKGRAVEHHARKPLWGLFSDVLDENNLTYRPNTTTVLDGGGALDLAPLWPPHFLGYKWQANAVAGARGSIAAGTTVTINFTHPDIGTYSIVKTANANGGWGMSYAGGSTPNAADLVAYGAKPVEDEQLTIDAGSATAPDTIASYAPLLGNINIGAAVPGRFNPRDLFGKIRPPRPSTGASEPA</sequence>
<dbReference type="Proteomes" id="UP000269157">
    <property type="component" value="Unassembled WGS sequence"/>
</dbReference>
<dbReference type="CDD" id="cd00146">
    <property type="entry name" value="PKD"/>
    <property type="match status" value="1"/>
</dbReference>
<gene>
    <name evidence="3" type="ORF">BCF46_3899</name>
</gene>
<evidence type="ECO:0000256" key="1">
    <source>
        <dbReference type="SAM" id="MobiDB-lite"/>
    </source>
</evidence>
<name>A0A497VDG3_9RHOB</name>
<dbReference type="SMART" id="SM00089">
    <property type="entry name" value="PKD"/>
    <property type="match status" value="1"/>
</dbReference>
<dbReference type="SUPFAM" id="SSF49299">
    <property type="entry name" value="PKD domain"/>
    <property type="match status" value="1"/>
</dbReference>
<comment type="caution">
    <text evidence="3">The sequence shown here is derived from an EMBL/GenBank/DDBJ whole genome shotgun (WGS) entry which is preliminary data.</text>
</comment>
<dbReference type="RefSeq" id="WP_121028314.1">
    <property type="nucleotide sequence ID" value="NZ_RCCE01000010.1"/>
</dbReference>
<dbReference type="InterPro" id="IPR035986">
    <property type="entry name" value="PKD_dom_sf"/>
</dbReference>
<organism evidence="3 4">
    <name type="scientific">Litoreibacter meonggei</name>
    <dbReference type="NCBI Taxonomy" id="1049199"/>
    <lineage>
        <taxon>Bacteria</taxon>
        <taxon>Pseudomonadati</taxon>
        <taxon>Pseudomonadota</taxon>
        <taxon>Alphaproteobacteria</taxon>
        <taxon>Rhodobacterales</taxon>
        <taxon>Roseobacteraceae</taxon>
        <taxon>Litoreibacter</taxon>
    </lineage>
</organism>
<keyword evidence="4" id="KW-1185">Reference proteome</keyword>
<dbReference type="InterPro" id="IPR013783">
    <property type="entry name" value="Ig-like_fold"/>
</dbReference>
<dbReference type="OrthoDB" id="7860956at2"/>
<feature type="region of interest" description="Disordered" evidence="1">
    <location>
        <begin position="689"/>
        <end position="708"/>
    </location>
</feature>
<dbReference type="InterPro" id="IPR000601">
    <property type="entry name" value="PKD_dom"/>
</dbReference>
<dbReference type="Gene3D" id="2.60.40.10">
    <property type="entry name" value="Immunoglobulins"/>
    <property type="match status" value="1"/>
</dbReference>